<dbReference type="InParanoid" id="A0A251RXY9"/>
<gene>
    <name evidence="2" type="ORF">HannXRQ_Chr16g0507781</name>
    <name evidence="1" type="ORF">HanXRQr2_Chr16g0736371</name>
</gene>
<reference evidence="1 3" key="1">
    <citation type="journal article" date="2017" name="Nature">
        <title>The sunflower genome provides insights into oil metabolism, flowering and Asterid evolution.</title>
        <authorList>
            <person name="Badouin H."/>
            <person name="Gouzy J."/>
            <person name="Grassa C.J."/>
            <person name="Murat F."/>
            <person name="Staton S.E."/>
            <person name="Cottret L."/>
            <person name="Lelandais-Briere C."/>
            <person name="Owens G.L."/>
            <person name="Carrere S."/>
            <person name="Mayjonade B."/>
            <person name="Legrand L."/>
            <person name="Gill N."/>
            <person name="Kane N.C."/>
            <person name="Bowers J.E."/>
            <person name="Hubner S."/>
            <person name="Bellec A."/>
            <person name="Berard A."/>
            <person name="Berges H."/>
            <person name="Blanchet N."/>
            <person name="Boniface M.C."/>
            <person name="Brunel D."/>
            <person name="Catrice O."/>
            <person name="Chaidir N."/>
            <person name="Claudel C."/>
            <person name="Donnadieu C."/>
            <person name="Faraut T."/>
            <person name="Fievet G."/>
            <person name="Helmstetter N."/>
            <person name="King M."/>
            <person name="Knapp S.J."/>
            <person name="Lai Z."/>
            <person name="Le Paslier M.C."/>
            <person name="Lippi Y."/>
            <person name="Lorenzon L."/>
            <person name="Mandel J.R."/>
            <person name="Marage G."/>
            <person name="Marchand G."/>
            <person name="Marquand E."/>
            <person name="Bret-Mestries E."/>
            <person name="Morien E."/>
            <person name="Nambeesan S."/>
            <person name="Nguyen T."/>
            <person name="Pegot-Espagnet P."/>
            <person name="Pouilly N."/>
            <person name="Raftis F."/>
            <person name="Sallet E."/>
            <person name="Schiex T."/>
            <person name="Thomas J."/>
            <person name="Vandecasteele C."/>
            <person name="Vares D."/>
            <person name="Vear F."/>
            <person name="Vautrin S."/>
            <person name="Crespi M."/>
            <person name="Mangin B."/>
            <person name="Burke J.M."/>
            <person name="Salse J."/>
            <person name="Munos S."/>
            <person name="Vincourt P."/>
            <person name="Rieseberg L.H."/>
            <person name="Langlade N.B."/>
        </authorList>
    </citation>
    <scope>NUCLEOTIDE SEQUENCE [LARGE SCALE GENOMIC DNA]</scope>
    <source>
        <strain evidence="3">cv. SF193</strain>
        <tissue evidence="1">Leaves</tissue>
    </source>
</reference>
<name>A0A251RXY9_HELAN</name>
<accession>A0A251RXY9</accession>
<sequence>MRERIKQIKKERKSIVRMRSTFGCRKTIKLSEEPNTIKIHASALCHVVNFKQRIRSRYVE</sequence>
<dbReference type="Gramene" id="mRNA:HanXRQr2_Chr16g0736371">
    <property type="protein sequence ID" value="mRNA:HanXRQr2_Chr16g0736371"/>
    <property type="gene ID" value="HanXRQr2_Chr16g0736371"/>
</dbReference>
<dbReference type="EMBL" id="CM007905">
    <property type="protein sequence ID" value="OTF91169.1"/>
    <property type="molecule type" value="Genomic_DNA"/>
</dbReference>
<dbReference type="EMBL" id="MNCJ02000331">
    <property type="protein sequence ID" value="KAF5759038.1"/>
    <property type="molecule type" value="Genomic_DNA"/>
</dbReference>
<protein>
    <submittedName>
        <fullName evidence="2">Uncharacterized protein</fullName>
    </submittedName>
</protein>
<evidence type="ECO:0000313" key="1">
    <source>
        <dbReference type="EMBL" id="KAF5759038.1"/>
    </source>
</evidence>
<keyword evidence="3" id="KW-1185">Reference proteome</keyword>
<organism evidence="2 3">
    <name type="scientific">Helianthus annuus</name>
    <name type="common">Common sunflower</name>
    <dbReference type="NCBI Taxonomy" id="4232"/>
    <lineage>
        <taxon>Eukaryota</taxon>
        <taxon>Viridiplantae</taxon>
        <taxon>Streptophyta</taxon>
        <taxon>Embryophyta</taxon>
        <taxon>Tracheophyta</taxon>
        <taxon>Spermatophyta</taxon>
        <taxon>Magnoliopsida</taxon>
        <taxon>eudicotyledons</taxon>
        <taxon>Gunneridae</taxon>
        <taxon>Pentapetalae</taxon>
        <taxon>asterids</taxon>
        <taxon>campanulids</taxon>
        <taxon>Asterales</taxon>
        <taxon>Asteraceae</taxon>
        <taxon>Asteroideae</taxon>
        <taxon>Heliantheae alliance</taxon>
        <taxon>Heliantheae</taxon>
        <taxon>Helianthus</taxon>
    </lineage>
</organism>
<dbReference type="AlphaFoldDB" id="A0A251RXY9"/>
<evidence type="ECO:0000313" key="2">
    <source>
        <dbReference type="EMBL" id="OTF91169.1"/>
    </source>
</evidence>
<evidence type="ECO:0000313" key="3">
    <source>
        <dbReference type="Proteomes" id="UP000215914"/>
    </source>
</evidence>
<proteinExistence type="predicted"/>
<reference evidence="1" key="3">
    <citation type="submission" date="2020-06" db="EMBL/GenBank/DDBJ databases">
        <title>Helianthus annuus Genome sequencing and assembly Release 2.</title>
        <authorList>
            <person name="Gouzy J."/>
            <person name="Langlade N."/>
            <person name="Munos S."/>
        </authorList>
    </citation>
    <scope>NUCLEOTIDE SEQUENCE</scope>
    <source>
        <tissue evidence="1">Leaves</tissue>
    </source>
</reference>
<reference evidence="2" key="2">
    <citation type="submission" date="2017-02" db="EMBL/GenBank/DDBJ databases">
        <title>Sunflower complete genome.</title>
        <authorList>
            <person name="Langlade N."/>
            <person name="Munos S."/>
        </authorList>
    </citation>
    <scope>NUCLEOTIDE SEQUENCE [LARGE SCALE GENOMIC DNA]</scope>
    <source>
        <tissue evidence="2">Leaves</tissue>
    </source>
</reference>
<dbReference type="Proteomes" id="UP000215914">
    <property type="component" value="Chromosome 16"/>
</dbReference>